<evidence type="ECO:0000256" key="3">
    <source>
        <dbReference type="ARBA" id="ARBA00023004"/>
    </source>
</evidence>
<dbReference type="Gene3D" id="2.102.10.10">
    <property type="entry name" value="Rieske [2Fe-2S] iron-sulphur domain"/>
    <property type="match status" value="1"/>
</dbReference>
<dbReference type="Pfam" id="PF00355">
    <property type="entry name" value="Rieske"/>
    <property type="match status" value="1"/>
</dbReference>
<dbReference type="InterPro" id="IPR017941">
    <property type="entry name" value="Rieske_2Fe-2S"/>
</dbReference>
<evidence type="ECO:0000259" key="7">
    <source>
        <dbReference type="PROSITE" id="PS51296"/>
    </source>
</evidence>
<evidence type="ECO:0000313" key="9">
    <source>
        <dbReference type="Proteomes" id="UP000599024"/>
    </source>
</evidence>
<dbReference type="InterPro" id="IPR005805">
    <property type="entry name" value="Rieske_Fe-S_prot_C"/>
</dbReference>
<gene>
    <name evidence="8" type="ORF">H8E79_02640</name>
</gene>
<dbReference type="PROSITE" id="PS51296">
    <property type="entry name" value="RIESKE"/>
    <property type="match status" value="1"/>
</dbReference>
<evidence type="ECO:0000256" key="5">
    <source>
        <dbReference type="ARBA" id="ARBA00023157"/>
    </source>
</evidence>
<dbReference type="InterPro" id="IPR036922">
    <property type="entry name" value="Rieske_2Fe-2S_sf"/>
</dbReference>
<dbReference type="GO" id="GO:0016020">
    <property type="term" value="C:membrane"/>
    <property type="evidence" value="ECO:0007669"/>
    <property type="project" value="InterPro"/>
</dbReference>
<feature type="domain" description="Rieske" evidence="7">
    <location>
        <begin position="44"/>
        <end position="133"/>
    </location>
</feature>
<comment type="caution">
    <text evidence="8">The sequence shown here is derived from an EMBL/GenBank/DDBJ whole genome shotgun (WGS) entry which is preliminary data.</text>
</comment>
<evidence type="ECO:0000256" key="2">
    <source>
        <dbReference type="ARBA" id="ARBA00022723"/>
    </source>
</evidence>
<dbReference type="Proteomes" id="UP000599024">
    <property type="component" value="Unassembled WGS sequence"/>
</dbReference>
<keyword evidence="4" id="KW-0411">Iron-sulfur</keyword>
<evidence type="ECO:0000256" key="1">
    <source>
        <dbReference type="ARBA" id="ARBA00022714"/>
    </source>
</evidence>
<dbReference type="PANTHER" id="PTHR10134">
    <property type="entry name" value="CYTOCHROME B-C1 COMPLEX SUBUNIT RIESKE, MITOCHONDRIAL"/>
    <property type="match status" value="1"/>
</dbReference>
<organism evidence="8 9">
    <name type="scientific">Candidatus Desulfatifera sulfidica</name>
    <dbReference type="NCBI Taxonomy" id="2841691"/>
    <lineage>
        <taxon>Bacteria</taxon>
        <taxon>Pseudomonadati</taxon>
        <taxon>Thermodesulfobacteriota</taxon>
        <taxon>Desulfobulbia</taxon>
        <taxon>Desulfobulbales</taxon>
        <taxon>Desulfobulbaceae</taxon>
        <taxon>Candidatus Desulfatifera</taxon>
    </lineage>
</organism>
<reference evidence="8 9" key="1">
    <citation type="submission" date="2020-08" db="EMBL/GenBank/DDBJ databases">
        <title>Bridging the membrane lipid divide: bacteria of the FCB group superphylum have the potential to synthesize archaeal ether lipids.</title>
        <authorList>
            <person name="Villanueva L."/>
            <person name="Von Meijenfeldt F.A.B."/>
            <person name="Westbye A.B."/>
            <person name="Yadav S."/>
            <person name="Hopmans E.C."/>
            <person name="Dutilh B.E."/>
            <person name="Sinninghe Damste J.S."/>
        </authorList>
    </citation>
    <scope>NUCLEOTIDE SEQUENCE [LARGE SCALE GENOMIC DNA]</scope>
    <source>
        <strain evidence="8">NIOZ-UU81</strain>
    </source>
</reference>
<dbReference type="SUPFAM" id="SSF50022">
    <property type="entry name" value="ISP domain"/>
    <property type="match status" value="1"/>
</dbReference>
<dbReference type="AlphaFoldDB" id="A0A8J6N7F9"/>
<accession>A0A8J6N7F9</accession>
<dbReference type="PRINTS" id="PR00162">
    <property type="entry name" value="RIESKE"/>
</dbReference>
<keyword evidence="5" id="KW-1015">Disulfide bond</keyword>
<sequence>MNRRDSDLPPASPQKRRFLILAGLLTLFLPLLRFLGFRVPKKPRVIEVTASLAPGEFFTSPDFILFDDGITPWAISRTCTHLGCKLNYREKENILECPCHQSRFSPSGGVLNGPAKKELPRFNVEKLNNSDKYLVTLSS</sequence>
<keyword evidence="2" id="KW-0479">Metal-binding</keyword>
<dbReference type="GO" id="GO:0046872">
    <property type="term" value="F:metal ion binding"/>
    <property type="evidence" value="ECO:0007669"/>
    <property type="project" value="UniProtKB-KW"/>
</dbReference>
<evidence type="ECO:0000313" key="8">
    <source>
        <dbReference type="EMBL" id="MBC8208049.1"/>
    </source>
</evidence>
<keyword evidence="1" id="KW-0001">2Fe-2S</keyword>
<protein>
    <submittedName>
        <fullName evidence="8">Ubiquinol-cytochrome c reductase iron-sulfur subunit</fullName>
    </submittedName>
</protein>
<dbReference type="InterPro" id="IPR014349">
    <property type="entry name" value="Rieske_Fe-S_prot"/>
</dbReference>
<proteinExistence type="predicted"/>
<evidence type="ECO:0000256" key="6">
    <source>
        <dbReference type="ARBA" id="ARBA00034078"/>
    </source>
</evidence>
<evidence type="ECO:0000256" key="4">
    <source>
        <dbReference type="ARBA" id="ARBA00023014"/>
    </source>
</evidence>
<dbReference type="GO" id="GO:0051537">
    <property type="term" value="F:2 iron, 2 sulfur cluster binding"/>
    <property type="evidence" value="ECO:0007669"/>
    <property type="project" value="UniProtKB-KW"/>
</dbReference>
<keyword evidence="3" id="KW-0408">Iron</keyword>
<comment type="cofactor">
    <cofactor evidence="6">
        <name>[2Fe-2S] cluster</name>
        <dbReference type="ChEBI" id="CHEBI:190135"/>
    </cofactor>
</comment>
<name>A0A8J6N7F9_9BACT</name>
<dbReference type="EMBL" id="JACNLK010000027">
    <property type="protein sequence ID" value="MBC8208049.1"/>
    <property type="molecule type" value="Genomic_DNA"/>
</dbReference>